<dbReference type="InterPro" id="IPR002645">
    <property type="entry name" value="STAS_dom"/>
</dbReference>
<dbReference type="Gene3D" id="3.30.750.24">
    <property type="entry name" value="STAS domain"/>
    <property type="match status" value="1"/>
</dbReference>
<evidence type="ECO:0000259" key="1">
    <source>
        <dbReference type="PROSITE" id="PS50801"/>
    </source>
</evidence>
<dbReference type="InterPro" id="IPR016181">
    <property type="entry name" value="Acyl_CoA_acyltransferase"/>
</dbReference>
<dbReference type="Proteomes" id="UP001060733">
    <property type="component" value="Chromosome"/>
</dbReference>
<evidence type="ECO:0000313" key="2">
    <source>
        <dbReference type="EMBL" id="UXY40002.1"/>
    </source>
</evidence>
<feature type="domain" description="STAS" evidence="1">
    <location>
        <begin position="19"/>
        <end position="97"/>
    </location>
</feature>
<reference evidence="2" key="1">
    <citation type="submission" date="2022-10" db="EMBL/GenBank/DDBJ databases">
        <authorList>
            <person name="Mo P."/>
        </authorList>
    </citation>
    <scope>NUCLEOTIDE SEQUENCE</scope>
    <source>
        <strain evidence="2">HUAS 14-6</strain>
    </source>
</reference>
<organism evidence="2 3">
    <name type="scientific">Streptomyces albidocamelliae</name>
    <dbReference type="NCBI Taxonomy" id="2981135"/>
    <lineage>
        <taxon>Bacteria</taxon>
        <taxon>Bacillati</taxon>
        <taxon>Actinomycetota</taxon>
        <taxon>Actinomycetes</taxon>
        <taxon>Kitasatosporales</taxon>
        <taxon>Streptomycetaceae</taxon>
        <taxon>Streptomyces</taxon>
    </lineage>
</organism>
<gene>
    <name evidence="2" type="ORF">N8I86_01835</name>
</gene>
<dbReference type="SUPFAM" id="SSF52091">
    <property type="entry name" value="SpoIIaa-like"/>
    <property type="match status" value="1"/>
</dbReference>
<dbReference type="Gene3D" id="3.40.630.30">
    <property type="match status" value="1"/>
</dbReference>
<keyword evidence="3" id="KW-1185">Reference proteome</keyword>
<dbReference type="InterPro" id="IPR036513">
    <property type="entry name" value="STAS_dom_sf"/>
</dbReference>
<accession>A0ABY6F041</accession>
<proteinExistence type="predicted"/>
<dbReference type="RefSeq" id="WP_263280038.1">
    <property type="nucleotide sequence ID" value="NZ_CP106795.1"/>
</dbReference>
<dbReference type="SUPFAM" id="SSF55729">
    <property type="entry name" value="Acyl-CoA N-acyltransferases (Nat)"/>
    <property type="match status" value="1"/>
</dbReference>
<dbReference type="InterPro" id="IPR058548">
    <property type="entry name" value="MlaB-like_STAS"/>
</dbReference>
<dbReference type="Pfam" id="PF13466">
    <property type="entry name" value="STAS_2"/>
    <property type="match status" value="1"/>
</dbReference>
<dbReference type="CDD" id="cd07043">
    <property type="entry name" value="STAS_anti-anti-sigma_factors"/>
    <property type="match status" value="1"/>
</dbReference>
<dbReference type="PROSITE" id="PS50801">
    <property type="entry name" value="STAS"/>
    <property type="match status" value="1"/>
</dbReference>
<evidence type="ECO:0000313" key="3">
    <source>
        <dbReference type="Proteomes" id="UP001060733"/>
    </source>
</evidence>
<protein>
    <submittedName>
        <fullName evidence="2">STAS domain-containing protein</fullName>
    </submittedName>
</protein>
<name>A0ABY6F041_9ACTN</name>
<sequence>MAVQRLDIHRHDRGERACVTLSGAIGPVTAPLLRAALNQCLRDGVTAIDVDLAAVGSCDSTGLDVFLMASRSADRVHASVRLHLPCAQITRLLAGTGSAWLLSGVPEALASADVQDDGGDPADPPIVRDGIRLRRLTRQQTQDMSGDIADLTVEPVAWLSAQAYRERGGFLRWLAANARRPGFALVVAETTALVGCVFGFPIGPGTRSERQLQESVQRLTGRAHFLFLTQVVAPHHAQRRDIGHRLQQRLLADRHTALGVSLLLATDRGGQAAFESWGWENCGEMVGLPGTGAPRVLELFQADGPGQLRSQERQGTEGPMTTVMQSTAILDRTARGRPGVGSGP</sequence>
<dbReference type="EMBL" id="CP106795">
    <property type="protein sequence ID" value="UXY40002.1"/>
    <property type="molecule type" value="Genomic_DNA"/>
</dbReference>